<reference evidence="2 3" key="1">
    <citation type="submission" date="2012-12" db="EMBL/GenBank/DDBJ databases">
        <title>Genome assembly of Fulvivirga imtechensis AK7.</title>
        <authorList>
            <person name="Nupur N."/>
            <person name="Khatri I."/>
            <person name="Kumar R."/>
            <person name="Subramanian S."/>
            <person name="Pinnaka A."/>
        </authorList>
    </citation>
    <scope>NUCLEOTIDE SEQUENCE [LARGE SCALE GENOMIC DNA]</scope>
    <source>
        <strain evidence="2 3">AK7</strain>
    </source>
</reference>
<dbReference type="EMBL" id="AMZN01000006">
    <property type="protein sequence ID" value="ELR73293.1"/>
    <property type="molecule type" value="Genomic_DNA"/>
</dbReference>
<accession>L8JYQ5</accession>
<dbReference type="OrthoDB" id="9785438at2"/>
<dbReference type="GO" id="GO:0015035">
    <property type="term" value="F:protein-disulfide reductase activity"/>
    <property type="evidence" value="ECO:0007669"/>
    <property type="project" value="InterPro"/>
</dbReference>
<keyword evidence="3" id="KW-1185">Reference proteome</keyword>
<dbReference type="STRING" id="1237149.C900_04145"/>
<gene>
    <name evidence="2" type="ORF">C900_04145</name>
</gene>
<dbReference type="eggNOG" id="COG3011">
    <property type="taxonomic scope" value="Bacteria"/>
</dbReference>
<dbReference type="Pfam" id="PF04134">
    <property type="entry name" value="DCC1-like"/>
    <property type="match status" value="1"/>
</dbReference>
<keyword evidence="1" id="KW-0812">Transmembrane</keyword>
<evidence type="ECO:0000256" key="1">
    <source>
        <dbReference type="SAM" id="Phobius"/>
    </source>
</evidence>
<evidence type="ECO:0008006" key="4">
    <source>
        <dbReference type="Google" id="ProtNLM"/>
    </source>
</evidence>
<proteinExistence type="predicted"/>
<evidence type="ECO:0000313" key="3">
    <source>
        <dbReference type="Proteomes" id="UP000011135"/>
    </source>
</evidence>
<dbReference type="RefSeq" id="WP_009577873.1">
    <property type="nucleotide sequence ID" value="NZ_AMZN01000006.1"/>
</dbReference>
<protein>
    <recommendedName>
        <fullName evidence="4">Thiol-disulfide oxidoreductase</fullName>
    </recommendedName>
</protein>
<keyword evidence="1" id="KW-0472">Membrane</keyword>
<organism evidence="2 3">
    <name type="scientific">Fulvivirga imtechensis AK7</name>
    <dbReference type="NCBI Taxonomy" id="1237149"/>
    <lineage>
        <taxon>Bacteria</taxon>
        <taxon>Pseudomonadati</taxon>
        <taxon>Bacteroidota</taxon>
        <taxon>Cytophagia</taxon>
        <taxon>Cytophagales</taxon>
        <taxon>Fulvivirgaceae</taxon>
        <taxon>Fulvivirga</taxon>
    </lineage>
</organism>
<sequence length="159" mass="18839">MFRKIDKTTIPPNGKPMMVWDGDCNFCRYWICVLKSKTGDELEYQTYQEAAGYYSNISRQAFAEAVRLIDGGGQVYSGPDSAYRAFFYFKNPIRFAHDWYDRSKVFRFVSDHAYHFVSTHRPLMLTLTRMMWGNDPLNRKPYWLIYLVIILIPVVLLFF</sequence>
<keyword evidence="1" id="KW-1133">Transmembrane helix</keyword>
<dbReference type="AlphaFoldDB" id="L8JYQ5"/>
<comment type="caution">
    <text evidence="2">The sequence shown here is derived from an EMBL/GenBank/DDBJ whole genome shotgun (WGS) entry which is preliminary data.</text>
</comment>
<name>L8JYQ5_9BACT</name>
<dbReference type="InterPro" id="IPR007263">
    <property type="entry name" value="DCC1-like"/>
</dbReference>
<feature type="transmembrane region" description="Helical" evidence="1">
    <location>
        <begin position="141"/>
        <end position="158"/>
    </location>
</feature>
<evidence type="ECO:0000313" key="2">
    <source>
        <dbReference type="EMBL" id="ELR73293.1"/>
    </source>
</evidence>
<dbReference type="Proteomes" id="UP000011135">
    <property type="component" value="Unassembled WGS sequence"/>
</dbReference>